<organism evidence="2 3">
    <name type="scientific">Cladophialophora immunda</name>
    <dbReference type="NCBI Taxonomy" id="569365"/>
    <lineage>
        <taxon>Eukaryota</taxon>
        <taxon>Fungi</taxon>
        <taxon>Dikarya</taxon>
        <taxon>Ascomycota</taxon>
        <taxon>Pezizomycotina</taxon>
        <taxon>Eurotiomycetes</taxon>
        <taxon>Chaetothyriomycetidae</taxon>
        <taxon>Chaetothyriales</taxon>
        <taxon>Herpotrichiellaceae</taxon>
        <taxon>Cladophialophora</taxon>
    </lineage>
</organism>
<dbReference type="EMBL" id="KN847228">
    <property type="protein sequence ID" value="KIW21738.1"/>
    <property type="molecule type" value="Genomic_DNA"/>
</dbReference>
<evidence type="ECO:0000256" key="1">
    <source>
        <dbReference type="SAM" id="MobiDB-lite"/>
    </source>
</evidence>
<dbReference type="AlphaFoldDB" id="A0A0D2BRN2"/>
<gene>
    <name evidence="2" type="ORF">PV07_12832</name>
</gene>
<reference evidence="2 3" key="1">
    <citation type="submission" date="2015-01" db="EMBL/GenBank/DDBJ databases">
        <title>The Genome Sequence of Cladophialophora immunda CBS83496.</title>
        <authorList>
            <consortium name="The Broad Institute Genomics Platform"/>
            <person name="Cuomo C."/>
            <person name="de Hoog S."/>
            <person name="Gorbushina A."/>
            <person name="Stielow B."/>
            <person name="Teixiera M."/>
            <person name="Abouelleil A."/>
            <person name="Chapman S.B."/>
            <person name="Priest M."/>
            <person name="Young S.K."/>
            <person name="Wortman J."/>
            <person name="Nusbaum C."/>
            <person name="Birren B."/>
        </authorList>
    </citation>
    <scope>NUCLEOTIDE SEQUENCE [LARGE SCALE GENOMIC DNA]</scope>
    <source>
        <strain evidence="2 3">CBS 83496</strain>
    </source>
</reference>
<dbReference type="GeneID" id="27352026"/>
<feature type="non-terminal residue" evidence="2">
    <location>
        <position position="1"/>
    </location>
</feature>
<feature type="region of interest" description="Disordered" evidence="1">
    <location>
        <begin position="300"/>
        <end position="323"/>
    </location>
</feature>
<protein>
    <submittedName>
        <fullName evidence="2">Uncharacterized protein</fullName>
    </submittedName>
</protein>
<dbReference type="HOGENOM" id="CLU_589963_0_0_1"/>
<dbReference type="RefSeq" id="XP_016241954.1">
    <property type="nucleotide sequence ID" value="XM_016400400.1"/>
</dbReference>
<name>A0A0D2BRN2_9EURO</name>
<accession>A0A0D2BRN2</accession>
<evidence type="ECO:0000313" key="3">
    <source>
        <dbReference type="Proteomes" id="UP000054466"/>
    </source>
</evidence>
<proteinExistence type="predicted"/>
<dbReference type="VEuPathDB" id="FungiDB:PV07_12832"/>
<sequence length="464" mass="52278">LAGPFFLISRKQTMVVSAPNSPFGDDASVKIFLGPVVVDAPYMVDVPSLVDAQNRLKKMSHKTLVIRQDIPNSVGRANHPIIGNQRMSVCAPSLRLGIWKIIGNSNRDLVVVGKIAYEALQSVPQAMECHFSWFESQSILDELISVHSLRRLQEGIRVTDLTPGHGVAFGKTEAFHVAFAGKRWQQGGRVTMLFVKTPTPPGWTSLWSFLRRSPSQPKNTLWWAALAFDQVLQTYTEQIQDCLALLVCGPSGLEAQSHYREITQSEVQMCDMTRYHDIHTQADGRHLVRAGMFALVTPNSRQPEESAKTLLASQQPQEKNTEKEALTVPLENVSTRYWWEQILETDHSERSPCTDWLRYGKCGQPLKEAQTLAGLCGVCQTDLKEFPLIWKCQQCQMIAHTCCAGFEGWDHDKKDMFCPKCSCRYPGVEAIEMPDLLHGYLTPAQLRTLEDYSARQPRYTRSQA</sequence>
<evidence type="ECO:0000313" key="2">
    <source>
        <dbReference type="EMBL" id="KIW21738.1"/>
    </source>
</evidence>
<keyword evidence="3" id="KW-1185">Reference proteome</keyword>
<dbReference type="Proteomes" id="UP000054466">
    <property type="component" value="Unassembled WGS sequence"/>
</dbReference>